<dbReference type="SMART" id="SM00893">
    <property type="entry name" value="ETF"/>
    <property type="match status" value="1"/>
</dbReference>
<evidence type="ECO:0000259" key="4">
    <source>
        <dbReference type="SMART" id="SM00893"/>
    </source>
</evidence>
<feature type="domain" description="Electron transfer flavoprotein alpha/beta-subunit N-terminal" evidence="4">
    <location>
        <begin position="3"/>
        <end position="188"/>
    </location>
</feature>
<gene>
    <name evidence="5" type="primary">etfA</name>
    <name evidence="5" type="ORF">OMM_01657</name>
</gene>
<dbReference type="Proteomes" id="UP000189670">
    <property type="component" value="Unassembled WGS sequence"/>
</dbReference>
<dbReference type="SUPFAM" id="SSF52467">
    <property type="entry name" value="DHS-like NAD/FAD-binding domain"/>
    <property type="match status" value="1"/>
</dbReference>
<dbReference type="InterPro" id="IPR014729">
    <property type="entry name" value="Rossmann-like_a/b/a_fold"/>
</dbReference>
<comment type="cofactor">
    <cofactor evidence="3">
        <name>FAD</name>
        <dbReference type="ChEBI" id="CHEBI:57692"/>
    </cofactor>
    <text evidence="3">Binds 1 FAD per dimer.</text>
</comment>
<dbReference type="InterPro" id="IPR029035">
    <property type="entry name" value="DHS-like_NAD/FAD-binding_dom"/>
</dbReference>
<protein>
    <submittedName>
        <fullName evidence="5">Electron transfer flavoprotein subunit alpha</fullName>
    </submittedName>
</protein>
<feature type="binding site" evidence="3">
    <location>
        <position position="209"/>
    </location>
    <ligand>
        <name>FAD</name>
        <dbReference type="ChEBI" id="CHEBI:57692"/>
    </ligand>
</feature>
<comment type="caution">
    <text evidence="5">The sequence shown here is derived from an EMBL/GenBank/DDBJ whole genome shotgun (WGS) entry which is preliminary data.</text>
</comment>
<dbReference type="Pfam" id="PF00766">
    <property type="entry name" value="ETF_alpha"/>
    <property type="match status" value="1"/>
</dbReference>
<dbReference type="PANTHER" id="PTHR43153:SF1">
    <property type="entry name" value="ELECTRON TRANSFER FLAVOPROTEIN SUBUNIT ALPHA, MITOCHONDRIAL"/>
    <property type="match status" value="1"/>
</dbReference>
<dbReference type="InterPro" id="IPR001308">
    <property type="entry name" value="ETF_a/FixB"/>
</dbReference>
<evidence type="ECO:0000256" key="3">
    <source>
        <dbReference type="PIRSR" id="PIRSR000089-1"/>
    </source>
</evidence>
<evidence type="ECO:0000313" key="6">
    <source>
        <dbReference type="Proteomes" id="UP000189670"/>
    </source>
</evidence>
<feature type="binding site" evidence="3">
    <location>
        <begin position="304"/>
        <end position="305"/>
    </location>
    <ligand>
        <name>FAD</name>
        <dbReference type="ChEBI" id="CHEBI:57692"/>
    </ligand>
</feature>
<proteinExistence type="inferred from homology"/>
<evidence type="ECO:0000313" key="5">
    <source>
        <dbReference type="EMBL" id="ETR72505.1"/>
    </source>
</evidence>
<feature type="binding site" evidence="3">
    <location>
        <position position="286"/>
    </location>
    <ligand>
        <name>FAD</name>
        <dbReference type="ChEBI" id="CHEBI:57692"/>
    </ligand>
</feature>
<sequence length="321" mass="34209">MQIFAYIINKDGKADDTALELALAAKKLNSDAQVTAIIAGSGIDNVCQEVSAAYNEIWKIDNAALAYPDGEIMGKILPKLLPDNAILLMAHEYLAMDMAPGLAVRTESAYIADVTDIEGMDGTTGKFVRQEFSGMVSTHNTCDMSGGAVVTVRPGVFASEETPSVGGSVVDKSGDVDIPETNRKYLETVEAEVGDVDISTSEILVSVGRGIEEEDNIEIIQELAEAMGADYSCSRPIVDAKWMEKSRQVGTSGKTVKPKVYMALGISGAFQHLGGIKGSPFMIAVNKNPKAPIFQVADIGVEGDILDIVPELTEKVKEMKG</sequence>
<dbReference type="InterPro" id="IPR014731">
    <property type="entry name" value="ETF_asu_C"/>
</dbReference>
<keyword evidence="3" id="KW-0285">Flavoprotein</keyword>
<evidence type="ECO:0000256" key="2">
    <source>
        <dbReference type="ARBA" id="ARBA00022982"/>
    </source>
</evidence>
<keyword evidence="2" id="KW-0249">Electron transport</keyword>
<evidence type="ECO:0000256" key="1">
    <source>
        <dbReference type="ARBA" id="ARBA00005817"/>
    </source>
</evidence>
<dbReference type="InterPro" id="IPR014730">
    <property type="entry name" value="ETF_a/b_N"/>
</dbReference>
<dbReference type="GO" id="GO:0050660">
    <property type="term" value="F:flavin adenine dinucleotide binding"/>
    <property type="evidence" value="ECO:0007669"/>
    <property type="project" value="InterPro"/>
</dbReference>
<feature type="binding site" evidence="3">
    <location>
        <begin position="248"/>
        <end position="252"/>
    </location>
    <ligand>
        <name>FAD</name>
        <dbReference type="ChEBI" id="CHEBI:57692"/>
    </ligand>
</feature>
<keyword evidence="2" id="KW-0813">Transport</keyword>
<organism evidence="5 6">
    <name type="scientific">Candidatus Magnetoglobus multicellularis str. Araruama</name>
    <dbReference type="NCBI Taxonomy" id="890399"/>
    <lineage>
        <taxon>Bacteria</taxon>
        <taxon>Pseudomonadati</taxon>
        <taxon>Thermodesulfobacteriota</taxon>
        <taxon>Desulfobacteria</taxon>
        <taxon>Desulfobacterales</taxon>
        <taxon>Desulfobacteraceae</taxon>
        <taxon>Candidatus Magnetoglobus</taxon>
    </lineage>
</organism>
<reference evidence="6" key="1">
    <citation type="submission" date="2012-11" db="EMBL/GenBank/DDBJ databases">
        <authorList>
            <person name="Lucero-Rivera Y.E."/>
            <person name="Tovar-Ramirez D."/>
        </authorList>
    </citation>
    <scope>NUCLEOTIDE SEQUENCE [LARGE SCALE GENOMIC DNA]</scope>
    <source>
        <strain evidence="6">Araruama</strain>
    </source>
</reference>
<feature type="binding site" evidence="3">
    <location>
        <begin position="234"/>
        <end position="235"/>
    </location>
    <ligand>
        <name>FAD</name>
        <dbReference type="ChEBI" id="CHEBI:57692"/>
    </ligand>
</feature>
<feature type="binding site" evidence="3">
    <location>
        <begin position="265"/>
        <end position="272"/>
    </location>
    <ligand>
        <name>FAD</name>
        <dbReference type="ChEBI" id="CHEBI:57692"/>
    </ligand>
</feature>
<dbReference type="SUPFAM" id="SSF52402">
    <property type="entry name" value="Adenine nucleotide alpha hydrolases-like"/>
    <property type="match status" value="1"/>
</dbReference>
<dbReference type="Gene3D" id="3.40.50.620">
    <property type="entry name" value="HUPs"/>
    <property type="match status" value="1"/>
</dbReference>
<dbReference type="EMBL" id="ATBP01000140">
    <property type="protein sequence ID" value="ETR72505.1"/>
    <property type="molecule type" value="Genomic_DNA"/>
</dbReference>
<dbReference type="PIRSF" id="PIRSF000089">
    <property type="entry name" value="Electra_flavoP_a"/>
    <property type="match status" value="1"/>
</dbReference>
<dbReference type="AlphaFoldDB" id="A0A1V1PCV0"/>
<keyword evidence="3" id="KW-0274">FAD</keyword>
<comment type="similarity">
    <text evidence="1">Belongs to the ETF alpha-subunit/FixB family.</text>
</comment>
<accession>A0A1V1PCV0</accession>
<dbReference type="Gene3D" id="3.40.50.1220">
    <property type="entry name" value="TPP-binding domain"/>
    <property type="match status" value="1"/>
</dbReference>
<dbReference type="Pfam" id="PF01012">
    <property type="entry name" value="ETF"/>
    <property type="match status" value="1"/>
</dbReference>
<dbReference type="GO" id="GO:0033539">
    <property type="term" value="P:fatty acid beta-oxidation using acyl-CoA dehydrogenase"/>
    <property type="evidence" value="ECO:0007669"/>
    <property type="project" value="TreeGrafter"/>
</dbReference>
<name>A0A1V1PCV0_9BACT</name>
<dbReference type="PANTHER" id="PTHR43153">
    <property type="entry name" value="ELECTRON TRANSFER FLAVOPROTEIN ALPHA"/>
    <property type="match status" value="1"/>
</dbReference>
<dbReference type="GO" id="GO:0009055">
    <property type="term" value="F:electron transfer activity"/>
    <property type="evidence" value="ECO:0007669"/>
    <property type="project" value="InterPro"/>
</dbReference>